<sequence>MSRVCPWKTDFMKNTLFIAVVMLWFATAGLSYAADRPNVVLLLADDISQDDIGCYGHPTIQTPHIDALAASGMRFDNAYLTTSSCSPSRCSIITGRYPHNTGAPELHTELPSGSVLFPQLLKDAGYYTVLSGKHHMGKNANVAFSKISKGKGPGKEGDWVQILEKRPQDKPFFCWYASTDAHRDWAFSDEAPKYEPDDVVVPPYMVDAPKTREDLASYYHEVSRFDHYVGQVVAELKRQQVFDDTLVIVMADNGRPFPRCKTRLYDSGIKTPFVVHYPSEVTKGVTDSLISSIDIAATVLDLAGIEKDQRIQGVSFAPILKDTSARVRDVVFAEHNWHVYRNHERLVRFGDWLYIRNNFPDQPNLCVEAYLGGAGEDLWAAKAANELTEPQQNVFLNPCPAEELYHTGKDHDQLNNLATNPETQQVLEKARGLLTQWTEQTGDTIPANPTPDRDAPPGSPAKDRKAFKYGELPGAASGATDINHPGPIRLP</sequence>
<accession>M5SA66</accession>
<evidence type="ECO:0000313" key="7">
    <source>
        <dbReference type="EMBL" id="EMI23069.1"/>
    </source>
</evidence>
<comment type="caution">
    <text evidence="7">The sequence shown here is derived from an EMBL/GenBank/DDBJ whole genome shotgun (WGS) entry which is preliminary data.</text>
</comment>
<dbReference type="PANTHER" id="PTHR42693:SF53">
    <property type="entry name" value="ENDO-4-O-SULFATASE"/>
    <property type="match status" value="1"/>
</dbReference>
<organism evidence="7 8">
    <name type="scientific">Rhodopirellula maiorica SM1</name>
    <dbReference type="NCBI Taxonomy" id="1265738"/>
    <lineage>
        <taxon>Bacteria</taxon>
        <taxon>Pseudomonadati</taxon>
        <taxon>Planctomycetota</taxon>
        <taxon>Planctomycetia</taxon>
        <taxon>Pirellulales</taxon>
        <taxon>Pirellulaceae</taxon>
        <taxon>Novipirellula</taxon>
    </lineage>
</organism>
<dbReference type="PATRIC" id="fig|1265738.3.peg.5"/>
<evidence type="ECO:0000256" key="1">
    <source>
        <dbReference type="ARBA" id="ARBA00008779"/>
    </source>
</evidence>
<dbReference type="InterPro" id="IPR050738">
    <property type="entry name" value="Sulfatase"/>
</dbReference>
<dbReference type="Proteomes" id="UP000011991">
    <property type="component" value="Unassembled WGS sequence"/>
</dbReference>
<dbReference type="Pfam" id="PF00884">
    <property type="entry name" value="Sulfatase"/>
    <property type="match status" value="2"/>
</dbReference>
<dbReference type="InterPro" id="IPR017850">
    <property type="entry name" value="Alkaline_phosphatase_core_sf"/>
</dbReference>
<name>M5SA66_9BACT</name>
<evidence type="ECO:0000313" key="8">
    <source>
        <dbReference type="Proteomes" id="UP000011991"/>
    </source>
</evidence>
<evidence type="ECO:0000256" key="2">
    <source>
        <dbReference type="ARBA" id="ARBA00022723"/>
    </source>
</evidence>
<dbReference type="Gene3D" id="3.40.720.10">
    <property type="entry name" value="Alkaline Phosphatase, subunit A"/>
    <property type="match status" value="1"/>
</dbReference>
<dbReference type="PANTHER" id="PTHR42693">
    <property type="entry name" value="ARYLSULFATASE FAMILY MEMBER"/>
    <property type="match status" value="1"/>
</dbReference>
<dbReference type="GO" id="GO:0004065">
    <property type="term" value="F:arylsulfatase activity"/>
    <property type="evidence" value="ECO:0007669"/>
    <property type="project" value="TreeGrafter"/>
</dbReference>
<dbReference type="EMBL" id="ANOG01000001">
    <property type="protein sequence ID" value="EMI23069.1"/>
    <property type="molecule type" value="Genomic_DNA"/>
</dbReference>
<keyword evidence="2" id="KW-0479">Metal-binding</keyword>
<dbReference type="PROSITE" id="PS00523">
    <property type="entry name" value="SULFATASE_1"/>
    <property type="match status" value="1"/>
</dbReference>
<dbReference type="GO" id="GO:0046872">
    <property type="term" value="F:metal ion binding"/>
    <property type="evidence" value="ECO:0007669"/>
    <property type="project" value="UniProtKB-KW"/>
</dbReference>
<keyword evidence="3" id="KW-0378">Hydrolase</keyword>
<feature type="region of interest" description="Disordered" evidence="5">
    <location>
        <begin position="440"/>
        <end position="491"/>
    </location>
</feature>
<dbReference type="SUPFAM" id="SSF53649">
    <property type="entry name" value="Alkaline phosphatase-like"/>
    <property type="match status" value="1"/>
</dbReference>
<gene>
    <name evidence="7" type="ORF">RMSM_00005</name>
</gene>
<keyword evidence="4" id="KW-0106">Calcium</keyword>
<evidence type="ECO:0000259" key="6">
    <source>
        <dbReference type="Pfam" id="PF00884"/>
    </source>
</evidence>
<comment type="similarity">
    <text evidence="1">Belongs to the sulfatase family.</text>
</comment>
<proteinExistence type="inferred from homology"/>
<dbReference type="AlphaFoldDB" id="M5SA66"/>
<keyword evidence="8" id="KW-1185">Reference proteome</keyword>
<dbReference type="InterPro" id="IPR024607">
    <property type="entry name" value="Sulfatase_CS"/>
</dbReference>
<evidence type="ECO:0000256" key="5">
    <source>
        <dbReference type="SAM" id="MobiDB-lite"/>
    </source>
</evidence>
<evidence type="ECO:0000256" key="4">
    <source>
        <dbReference type="ARBA" id="ARBA00022837"/>
    </source>
</evidence>
<dbReference type="InterPro" id="IPR000917">
    <property type="entry name" value="Sulfatase_N"/>
</dbReference>
<feature type="domain" description="Sulfatase N-terminal" evidence="6">
    <location>
        <begin position="37"/>
        <end position="145"/>
    </location>
</feature>
<evidence type="ECO:0000256" key="3">
    <source>
        <dbReference type="ARBA" id="ARBA00022801"/>
    </source>
</evidence>
<feature type="domain" description="Sulfatase N-terminal" evidence="6">
    <location>
        <begin position="159"/>
        <end position="305"/>
    </location>
</feature>
<feature type="compositionally biased region" description="Basic and acidic residues" evidence="5">
    <location>
        <begin position="451"/>
        <end position="468"/>
    </location>
</feature>
<dbReference type="CDD" id="cd16027">
    <property type="entry name" value="SGSH"/>
    <property type="match status" value="1"/>
</dbReference>
<reference evidence="7 8" key="1">
    <citation type="journal article" date="2013" name="Mar. Genomics">
        <title>Expression of sulfatases in Rhodopirellula baltica and the diversity of sulfatases in the genus Rhodopirellula.</title>
        <authorList>
            <person name="Wegner C.E."/>
            <person name="Richter-Heitmann T."/>
            <person name="Klindworth A."/>
            <person name="Klockow C."/>
            <person name="Richter M."/>
            <person name="Achstetter T."/>
            <person name="Glockner F.O."/>
            <person name="Harder J."/>
        </authorList>
    </citation>
    <scope>NUCLEOTIDE SEQUENCE [LARGE SCALE GENOMIC DNA]</scope>
    <source>
        <strain evidence="7 8">SM1</strain>
    </source>
</reference>
<protein>
    <submittedName>
        <fullName evidence="7">Arylsulfatase</fullName>
    </submittedName>
</protein>